<evidence type="ECO:0000313" key="3">
    <source>
        <dbReference type="Proteomes" id="UP000030686"/>
    </source>
</evidence>
<dbReference type="EMBL" id="HG792016">
    <property type="protein sequence ID" value="CDM30756.1"/>
    <property type="molecule type" value="Genomic_DNA"/>
</dbReference>
<name>W6Q499_PENRF</name>
<keyword evidence="3" id="KW-1185">Reference proteome</keyword>
<accession>W6Q499</accession>
<feature type="compositionally biased region" description="Low complexity" evidence="1">
    <location>
        <begin position="136"/>
        <end position="146"/>
    </location>
</feature>
<protein>
    <submittedName>
        <fullName evidence="2">Genomic scaffold, ProqFM164S02</fullName>
    </submittedName>
</protein>
<gene>
    <name evidence="2" type="ORF">PROQFM164_S02g000906</name>
</gene>
<dbReference type="OrthoDB" id="4363403at2759"/>
<evidence type="ECO:0000256" key="1">
    <source>
        <dbReference type="SAM" id="MobiDB-lite"/>
    </source>
</evidence>
<dbReference type="AlphaFoldDB" id="W6Q499"/>
<dbReference type="Proteomes" id="UP000030686">
    <property type="component" value="Unassembled WGS sequence"/>
</dbReference>
<sequence length="146" mass="15888">MTSSIKLDDKLSELKAADVRLLIYGSLCHDGKIDSEKLATLASMKKTSANTNYWRAKHHLEEILGLKVQSPTQAVNSKDEDTNGGPTKKSRSGTKRGVAKDTSSRKADKAPKRRKTTTKSVPERAQDEKSSDADPADTADTADLTE</sequence>
<dbReference type="OMA" id="SANTNYW"/>
<feature type="region of interest" description="Disordered" evidence="1">
    <location>
        <begin position="65"/>
        <end position="146"/>
    </location>
</feature>
<evidence type="ECO:0000313" key="2">
    <source>
        <dbReference type="EMBL" id="CDM30756.1"/>
    </source>
</evidence>
<organism evidence="2 3">
    <name type="scientific">Penicillium roqueforti (strain FM164)</name>
    <dbReference type="NCBI Taxonomy" id="1365484"/>
    <lineage>
        <taxon>Eukaryota</taxon>
        <taxon>Fungi</taxon>
        <taxon>Dikarya</taxon>
        <taxon>Ascomycota</taxon>
        <taxon>Pezizomycotina</taxon>
        <taxon>Eurotiomycetes</taxon>
        <taxon>Eurotiomycetidae</taxon>
        <taxon>Eurotiales</taxon>
        <taxon>Aspergillaceae</taxon>
        <taxon>Penicillium</taxon>
    </lineage>
</organism>
<proteinExistence type="predicted"/>
<feature type="compositionally biased region" description="Basic and acidic residues" evidence="1">
    <location>
        <begin position="98"/>
        <end position="110"/>
    </location>
</feature>
<reference evidence="2" key="1">
    <citation type="journal article" date="2014" name="Nat. Commun.">
        <title>Multiple recent horizontal transfers of a large genomic region in cheese making fungi.</title>
        <authorList>
            <person name="Cheeseman K."/>
            <person name="Ropars J."/>
            <person name="Renault P."/>
            <person name="Dupont J."/>
            <person name="Gouzy J."/>
            <person name="Branca A."/>
            <person name="Abraham A.L."/>
            <person name="Ceppi M."/>
            <person name="Conseiller E."/>
            <person name="Debuchy R."/>
            <person name="Malagnac F."/>
            <person name="Goarin A."/>
            <person name="Silar P."/>
            <person name="Lacoste S."/>
            <person name="Sallet E."/>
            <person name="Bensimon A."/>
            <person name="Giraud T."/>
            <person name="Brygoo Y."/>
        </authorList>
    </citation>
    <scope>NUCLEOTIDE SEQUENCE [LARGE SCALE GENOMIC DNA]</scope>
    <source>
        <strain evidence="2">FM164</strain>
    </source>
</reference>
<feature type="compositionally biased region" description="Basic and acidic residues" evidence="1">
    <location>
        <begin position="121"/>
        <end position="132"/>
    </location>
</feature>